<dbReference type="EMBL" id="JAOYFB010000065">
    <property type="protein sequence ID" value="KAK4045817.1"/>
    <property type="molecule type" value="Genomic_DNA"/>
</dbReference>
<evidence type="ECO:0000313" key="1">
    <source>
        <dbReference type="EMBL" id="KAK4045817.1"/>
    </source>
</evidence>
<organism evidence="1 2">
    <name type="scientific">Daphnia magna</name>
    <dbReference type="NCBI Taxonomy" id="35525"/>
    <lineage>
        <taxon>Eukaryota</taxon>
        <taxon>Metazoa</taxon>
        <taxon>Ecdysozoa</taxon>
        <taxon>Arthropoda</taxon>
        <taxon>Crustacea</taxon>
        <taxon>Branchiopoda</taxon>
        <taxon>Diplostraca</taxon>
        <taxon>Cladocera</taxon>
        <taxon>Anomopoda</taxon>
        <taxon>Daphniidae</taxon>
        <taxon>Daphnia</taxon>
    </lineage>
</organism>
<sequence length="152" mass="17231">MLFTHGFYCYPVIQVCRQQLPLLRATGCQVLEARSILTLQRWNLQQVVEIGRSMTSVGLDCNERSHTMEYGSISKALAYLVPYFFRQQLFQNRQEGRRTILGYVEDYSNHHEKGWSCHLQAGVSEDVSEDVSSPMEGPQAACMIGFGLEGCS</sequence>
<keyword evidence="2" id="KW-1185">Reference proteome</keyword>
<accession>A0ABR0BB54</accession>
<proteinExistence type="predicted"/>
<comment type="caution">
    <text evidence="1">The sequence shown here is derived from an EMBL/GenBank/DDBJ whole genome shotgun (WGS) entry which is preliminary data.</text>
</comment>
<evidence type="ECO:0000313" key="2">
    <source>
        <dbReference type="Proteomes" id="UP001234178"/>
    </source>
</evidence>
<name>A0ABR0BB54_9CRUS</name>
<protein>
    <submittedName>
        <fullName evidence="1">Uncharacterized protein</fullName>
    </submittedName>
</protein>
<gene>
    <name evidence="1" type="ORF">OUZ56_033819</name>
</gene>
<dbReference type="Proteomes" id="UP001234178">
    <property type="component" value="Unassembled WGS sequence"/>
</dbReference>
<reference evidence="1 2" key="1">
    <citation type="journal article" date="2023" name="Nucleic Acids Res.">
        <title>The hologenome of Daphnia magna reveals possible DNA methylation and microbiome-mediated evolution of the host genome.</title>
        <authorList>
            <person name="Chaturvedi A."/>
            <person name="Li X."/>
            <person name="Dhandapani V."/>
            <person name="Marshall H."/>
            <person name="Kissane S."/>
            <person name="Cuenca-Cambronero M."/>
            <person name="Asole G."/>
            <person name="Calvet F."/>
            <person name="Ruiz-Romero M."/>
            <person name="Marangio P."/>
            <person name="Guigo R."/>
            <person name="Rago D."/>
            <person name="Mirbahai L."/>
            <person name="Eastwood N."/>
            <person name="Colbourne J.K."/>
            <person name="Zhou J."/>
            <person name="Mallon E."/>
            <person name="Orsini L."/>
        </authorList>
    </citation>
    <scope>NUCLEOTIDE SEQUENCE [LARGE SCALE GENOMIC DNA]</scope>
    <source>
        <strain evidence="1">LRV0_1</strain>
    </source>
</reference>